<dbReference type="Proteomes" id="UP000184600">
    <property type="component" value="Unassembled WGS sequence"/>
</dbReference>
<protein>
    <recommendedName>
        <fullName evidence="5 16">Cellulose synthase catalytic subunit [UDP-forming]</fullName>
        <ecNumber evidence="4 16">2.4.1.12</ecNumber>
    </recommendedName>
</protein>
<keyword evidence="11 16" id="KW-0812">Transmembrane</keyword>
<name>A0A1M7YXU5_9VIBR</name>
<evidence type="ECO:0000313" key="19">
    <source>
        <dbReference type="EMBL" id="SHO57507.1"/>
    </source>
</evidence>
<evidence type="ECO:0000256" key="4">
    <source>
        <dbReference type="ARBA" id="ARBA00012539"/>
    </source>
</evidence>
<evidence type="ECO:0000259" key="18">
    <source>
        <dbReference type="Pfam" id="PF13632"/>
    </source>
</evidence>
<keyword evidence="10 16" id="KW-0808">Transferase</keyword>
<dbReference type="OrthoDB" id="9806824at2"/>
<evidence type="ECO:0000313" key="20">
    <source>
        <dbReference type="Proteomes" id="UP000184600"/>
    </source>
</evidence>
<dbReference type="Gene3D" id="3.90.550.10">
    <property type="entry name" value="Spore Coat Polysaccharide Biosynthesis Protein SpsA, Chain A"/>
    <property type="match status" value="1"/>
</dbReference>
<dbReference type="RefSeq" id="WP_159440349.1">
    <property type="nucleotide sequence ID" value="NZ_AP024897.1"/>
</dbReference>
<dbReference type="InterPro" id="IPR050321">
    <property type="entry name" value="Glycosyltr_2/OpgH_subfam"/>
</dbReference>
<dbReference type="AlphaFoldDB" id="A0A1M7YXU5"/>
<dbReference type="PRINTS" id="PR01439">
    <property type="entry name" value="CELLSNTHASEA"/>
</dbReference>
<dbReference type="Gene3D" id="2.40.10.220">
    <property type="entry name" value="predicted glycosyltransferase like domains"/>
    <property type="match status" value="1"/>
</dbReference>
<feature type="transmembrane region" description="Helical" evidence="16">
    <location>
        <begin position="536"/>
        <end position="556"/>
    </location>
</feature>
<dbReference type="Pfam" id="PF07238">
    <property type="entry name" value="PilZ"/>
    <property type="match status" value="1"/>
</dbReference>
<evidence type="ECO:0000256" key="11">
    <source>
        <dbReference type="ARBA" id="ARBA00022692"/>
    </source>
</evidence>
<dbReference type="GO" id="GO:0016760">
    <property type="term" value="F:cellulose synthase (UDP-forming) activity"/>
    <property type="evidence" value="ECO:0007669"/>
    <property type="project" value="UniProtKB-EC"/>
</dbReference>
<dbReference type="GO" id="GO:0035438">
    <property type="term" value="F:cyclic-di-GMP binding"/>
    <property type="evidence" value="ECO:0007669"/>
    <property type="project" value="InterPro"/>
</dbReference>
<keyword evidence="12 16" id="KW-0135">Cellulose biosynthesis</keyword>
<evidence type="ECO:0000256" key="1">
    <source>
        <dbReference type="ARBA" id="ARBA00004429"/>
    </source>
</evidence>
<dbReference type="EMBL" id="FRFG01000042">
    <property type="protein sequence ID" value="SHO57507.1"/>
    <property type="molecule type" value="Genomic_DNA"/>
</dbReference>
<keyword evidence="14 16" id="KW-0472">Membrane</keyword>
<evidence type="ECO:0000256" key="14">
    <source>
        <dbReference type="ARBA" id="ARBA00023136"/>
    </source>
</evidence>
<evidence type="ECO:0000256" key="13">
    <source>
        <dbReference type="ARBA" id="ARBA00022989"/>
    </source>
</evidence>
<evidence type="ECO:0000256" key="15">
    <source>
        <dbReference type="ARBA" id="ARBA00048682"/>
    </source>
</evidence>
<comment type="subcellular location">
    <subcellularLocation>
        <location evidence="1">Cell inner membrane</location>
        <topology evidence="1">Multi-pass membrane protein</topology>
    </subcellularLocation>
</comment>
<accession>A0A1M7YXU5</accession>
<dbReference type="GO" id="GO:0030244">
    <property type="term" value="P:cellulose biosynthetic process"/>
    <property type="evidence" value="ECO:0007669"/>
    <property type="project" value="UniProtKB-KW"/>
</dbReference>
<dbReference type="GO" id="GO:0005886">
    <property type="term" value="C:plasma membrane"/>
    <property type="evidence" value="ECO:0007669"/>
    <property type="project" value="UniProtKB-SubCell"/>
</dbReference>
<evidence type="ECO:0000256" key="16">
    <source>
        <dbReference type="RuleBase" id="RU365020"/>
    </source>
</evidence>
<evidence type="ECO:0000256" key="8">
    <source>
        <dbReference type="ARBA" id="ARBA00022636"/>
    </source>
</evidence>
<evidence type="ECO:0000256" key="2">
    <source>
        <dbReference type="ARBA" id="ARBA00005186"/>
    </source>
</evidence>
<keyword evidence="8 16" id="KW-0973">c-di-GMP</keyword>
<feature type="transmembrane region" description="Helical" evidence="16">
    <location>
        <begin position="427"/>
        <end position="449"/>
    </location>
</feature>
<feature type="transmembrane region" description="Helical" evidence="16">
    <location>
        <begin position="112"/>
        <end position="134"/>
    </location>
</feature>
<comment type="catalytic activity">
    <reaction evidence="15 16">
        <text>[(1-&gt;4)-beta-D-glucosyl](n) + UDP-alpha-D-glucose = [(1-&gt;4)-beta-D-glucosyl](n+1) + UDP + H(+)</text>
        <dbReference type="Rhea" id="RHEA:19929"/>
        <dbReference type="Rhea" id="RHEA-COMP:10033"/>
        <dbReference type="Rhea" id="RHEA-COMP:10034"/>
        <dbReference type="ChEBI" id="CHEBI:15378"/>
        <dbReference type="ChEBI" id="CHEBI:18246"/>
        <dbReference type="ChEBI" id="CHEBI:58223"/>
        <dbReference type="ChEBI" id="CHEBI:58885"/>
        <dbReference type="EC" id="2.4.1.12"/>
    </reaction>
</comment>
<evidence type="ECO:0000256" key="5">
    <source>
        <dbReference type="ARBA" id="ARBA00018714"/>
    </source>
</evidence>
<proteinExistence type="inferred from homology"/>
<keyword evidence="6 16" id="KW-1003">Cell membrane</keyword>
<reference evidence="20" key="1">
    <citation type="submission" date="2016-12" db="EMBL/GenBank/DDBJ databases">
        <authorList>
            <person name="Rodrigo-Torres L."/>
            <person name="Arahal R.D."/>
            <person name="Lucena T."/>
        </authorList>
    </citation>
    <scope>NUCLEOTIDE SEQUENCE [LARGE SCALE GENOMIC DNA]</scope>
</reference>
<dbReference type="GO" id="GO:0006011">
    <property type="term" value="P:UDP-alpha-D-glucose metabolic process"/>
    <property type="evidence" value="ECO:0007669"/>
    <property type="project" value="InterPro"/>
</dbReference>
<dbReference type="PANTHER" id="PTHR43867">
    <property type="entry name" value="CELLULOSE SYNTHASE CATALYTIC SUBUNIT A [UDP-FORMING]"/>
    <property type="match status" value="1"/>
</dbReference>
<feature type="transmembrane region" description="Helical" evidence="16">
    <location>
        <begin position="49"/>
        <end position="67"/>
    </location>
</feature>
<dbReference type="PANTHER" id="PTHR43867:SF2">
    <property type="entry name" value="CELLULOSE SYNTHASE CATALYTIC SUBUNIT A [UDP-FORMING]"/>
    <property type="match status" value="1"/>
</dbReference>
<dbReference type="NCBIfam" id="TIGR03030">
    <property type="entry name" value="CelA"/>
    <property type="match status" value="1"/>
</dbReference>
<evidence type="ECO:0000256" key="7">
    <source>
        <dbReference type="ARBA" id="ARBA00022519"/>
    </source>
</evidence>
<dbReference type="Pfam" id="PF13632">
    <property type="entry name" value="Glyco_trans_2_3"/>
    <property type="match status" value="1"/>
</dbReference>
<keyword evidence="20" id="KW-1185">Reference proteome</keyword>
<organism evidence="19 20">
    <name type="scientific">Vibrio quintilis</name>
    <dbReference type="NCBI Taxonomy" id="1117707"/>
    <lineage>
        <taxon>Bacteria</taxon>
        <taxon>Pseudomonadati</taxon>
        <taxon>Pseudomonadota</taxon>
        <taxon>Gammaproteobacteria</taxon>
        <taxon>Vibrionales</taxon>
        <taxon>Vibrionaceae</taxon>
        <taxon>Vibrio</taxon>
    </lineage>
</organism>
<evidence type="ECO:0000256" key="3">
    <source>
        <dbReference type="ARBA" id="ARBA00006739"/>
    </source>
</evidence>
<feature type="transmembrane region" description="Helical" evidence="16">
    <location>
        <begin position="461"/>
        <end position="481"/>
    </location>
</feature>
<dbReference type="InterPro" id="IPR001173">
    <property type="entry name" value="Glyco_trans_2-like"/>
</dbReference>
<keyword evidence="13 16" id="KW-1133">Transmembrane helix</keyword>
<evidence type="ECO:0000259" key="17">
    <source>
        <dbReference type="Pfam" id="PF07238"/>
    </source>
</evidence>
<feature type="transmembrane region" description="Helical" evidence="16">
    <location>
        <begin position="23"/>
        <end position="43"/>
    </location>
</feature>
<dbReference type="UniPathway" id="UPA00694"/>
<comment type="cofactor">
    <cofactor evidence="16">
        <name>Mg(2+)</name>
        <dbReference type="ChEBI" id="CHEBI:18420"/>
    </cofactor>
</comment>
<evidence type="ECO:0000256" key="12">
    <source>
        <dbReference type="ARBA" id="ARBA00022916"/>
    </source>
</evidence>
<keyword evidence="9 16" id="KW-0328">Glycosyltransferase</keyword>
<dbReference type="EC" id="2.4.1.12" evidence="4 16"/>
<feature type="transmembrane region" description="Helical" evidence="16">
    <location>
        <begin position="74"/>
        <end position="92"/>
    </location>
</feature>
<evidence type="ECO:0000256" key="10">
    <source>
        <dbReference type="ARBA" id="ARBA00022679"/>
    </source>
</evidence>
<gene>
    <name evidence="19" type="primary">bcsA</name>
    <name evidence="19" type="ORF">VQ7734_03277</name>
</gene>
<dbReference type="InterPro" id="IPR009875">
    <property type="entry name" value="PilZ_domain"/>
</dbReference>
<feature type="domain" description="PilZ" evidence="17">
    <location>
        <begin position="591"/>
        <end position="687"/>
    </location>
</feature>
<dbReference type="SUPFAM" id="SSF53448">
    <property type="entry name" value="Nucleotide-diphospho-sugar transferases"/>
    <property type="match status" value="1"/>
</dbReference>
<dbReference type="InterPro" id="IPR029044">
    <property type="entry name" value="Nucleotide-diphossugar_trans"/>
</dbReference>
<dbReference type="SUPFAM" id="SSF141371">
    <property type="entry name" value="PilZ domain-like"/>
    <property type="match status" value="1"/>
</dbReference>
<evidence type="ECO:0000256" key="9">
    <source>
        <dbReference type="ARBA" id="ARBA00022676"/>
    </source>
</evidence>
<comment type="function">
    <text evidence="16">Catalytic subunit of cellulose synthase. It polymerizes uridine 5'-diphosphate glucose to cellulose.</text>
</comment>
<dbReference type="CDD" id="cd06421">
    <property type="entry name" value="CESA_CelA_like"/>
    <property type="match status" value="1"/>
</dbReference>
<feature type="domain" description="Glycosyltransferase 2-like" evidence="18">
    <location>
        <begin position="253"/>
        <end position="462"/>
    </location>
</feature>
<sequence length="736" mass="83558">MDKSGQKHPENRQVQSGRFSDKALKAGIMICFALLAVLAAVPAGPESQLYISLSVIAFVYVMSSTALQHSKLREICRITAIVAGSLLSVRYLTWRGLYTLQTDDLLSLAPMWILFAAEIYSAVVHFFGCFVNIFPLRRPVLSLDNYDDEQIPVIDVMVPSYNEPEELLDITLRAALMMNYPAGKMHVHLLDDGGTDQKINQADTERAREARERRATLQKLCLGLGVQYHTRAENLHAKAGNINSALPACNGDIVVILDADHVPTTDFLSRTVPWMINNDNIFLVQSPHFMANPDPVERNYLDAFTRMPSENDMFYGIVQRGLDFWSASFFCGSAALLRRKSIDIVGGIVGDSITEDAETALELHSRGYESVYVEQPLVSGLAPETFSSFIQQRIRWAQGMAQIMIIKKPFFRPGLSWHQKCGYMSSIVFWLFPFSRLVFLLSPMGYLVFGLELIHASFIDVLAYTIPHVIVTTRISTVLFGRNRWPFISEMYEILQCTFVFRALLTVFRNPHHPSFLVTPKGENLSHDHISSLSGIFYFLLALTIISNIAGIYQYYHAPLSRELTIFVIIWNSFNLLLFLGLLEVLIEKKQLRNYPRLPAYDDVEIEFQDGQTASGCLIDLSVDGVRLRLNQAQPLPETVTLSVFANALNQQIRILCRVRGQSEQSGEIRLQFITQNSEDKNKVVAFALGDSARWESFQRRRTRPISYYYGMKQVLTTSFKPVFKHIWIRLQQRSS</sequence>
<keyword evidence="7 16" id="KW-0997">Cell inner membrane</keyword>
<evidence type="ECO:0000256" key="6">
    <source>
        <dbReference type="ARBA" id="ARBA00022475"/>
    </source>
</evidence>
<comment type="pathway">
    <text evidence="2 16">Glycan metabolism; bacterial cellulose biosynthesis.</text>
</comment>
<dbReference type="STRING" id="1117707.VQ7734_03277"/>
<feature type="transmembrane region" description="Helical" evidence="16">
    <location>
        <begin position="568"/>
        <end position="587"/>
    </location>
</feature>
<comment type="similarity">
    <text evidence="3">Belongs to the glycosyltransferase 2 family.</text>
</comment>
<dbReference type="InterPro" id="IPR003919">
    <property type="entry name" value="Cell_synth_A"/>
</dbReference>